<gene>
    <name evidence="2" type="primary">ATP8</name>
</gene>
<proteinExistence type="predicted"/>
<keyword evidence="1" id="KW-1133">Transmembrane helix</keyword>
<feature type="transmembrane region" description="Helical" evidence="1">
    <location>
        <begin position="6"/>
        <end position="29"/>
    </location>
</feature>
<keyword evidence="1" id="KW-0812">Transmembrane</keyword>
<keyword evidence="2" id="KW-0496">Mitochondrion</keyword>
<name>A0A6H1PG78_9MOLL</name>
<organism evidence="2">
    <name type="scientific">Chiton albolineatus</name>
    <dbReference type="NCBI Taxonomy" id="2719130"/>
    <lineage>
        <taxon>Eukaryota</taxon>
        <taxon>Metazoa</taxon>
        <taxon>Spiralia</taxon>
        <taxon>Lophotrochozoa</taxon>
        <taxon>Mollusca</taxon>
        <taxon>Polyplacophora</taxon>
        <taxon>Neoloricata</taxon>
        <taxon>Chitonida</taxon>
        <taxon>Chitonina</taxon>
        <taxon>Chitonidae</taxon>
        <taxon>Chitoninae</taxon>
        <taxon>Chiton</taxon>
    </lineage>
</organism>
<reference evidence="2" key="1">
    <citation type="journal article" date="2020" name="BMC Evol. Biol.">
        <title>A mitogenomic phylogeny of chitons (Mollusca: Polyplacophora).</title>
        <authorList>
            <person name="Irisarri I."/>
            <person name="Uribe J.E."/>
            <person name="Eernisse D.J."/>
            <person name="Zardoya R."/>
        </authorList>
    </citation>
    <scope>NUCLEOTIDE SEQUENCE</scope>
</reference>
<dbReference type="AlphaFoldDB" id="A0A6H1PG78"/>
<evidence type="ECO:0000256" key="1">
    <source>
        <dbReference type="SAM" id="Phobius"/>
    </source>
</evidence>
<dbReference type="GeneID" id="54626273"/>
<dbReference type="CTD" id="4509"/>
<protein>
    <submittedName>
        <fullName evidence="2">ATP synthase F0 subunit 8</fullName>
    </submittedName>
</protein>
<dbReference type="EMBL" id="MN864060">
    <property type="protein sequence ID" value="QIZ12636.1"/>
    <property type="molecule type" value="Genomic_DNA"/>
</dbReference>
<geneLocation type="mitochondrion" evidence="2"/>
<dbReference type="RefSeq" id="YP_009773418.1">
    <property type="nucleotide sequence ID" value="NC_047425.1"/>
</dbReference>
<sequence length="52" mass="6446">MPQLAPLNWVFLMLLFWFMVISVSMMLWWTKSKKFNVNISTFKKMNKSQWTW</sequence>
<keyword evidence="1" id="KW-0472">Membrane</keyword>
<accession>A0A6H1PG78</accession>
<evidence type="ECO:0000313" key="2">
    <source>
        <dbReference type="EMBL" id="QIZ12636.1"/>
    </source>
</evidence>